<dbReference type="RefSeq" id="WP_243726685.1">
    <property type="nucleotide sequence ID" value="NZ_SLWS01000001.1"/>
</dbReference>
<accession>A0A4R2K7F7</accession>
<evidence type="ECO:0000256" key="1">
    <source>
        <dbReference type="ARBA" id="ARBA00006817"/>
    </source>
</evidence>
<keyword evidence="4" id="KW-1185">Reference proteome</keyword>
<dbReference type="InterPro" id="IPR013538">
    <property type="entry name" value="ASHA1/2-like_C"/>
</dbReference>
<dbReference type="InterPro" id="IPR023393">
    <property type="entry name" value="START-like_dom_sf"/>
</dbReference>
<gene>
    <name evidence="3" type="ORF">EV192_1011698</name>
</gene>
<dbReference type="CDD" id="cd08899">
    <property type="entry name" value="SRPBCC_CalC_Aha1-like_6"/>
    <property type="match status" value="1"/>
</dbReference>
<organism evidence="3 4">
    <name type="scientific">Actinocrispum wychmicini</name>
    <dbReference type="NCBI Taxonomy" id="1213861"/>
    <lineage>
        <taxon>Bacteria</taxon>
        <taxon>Bacillati</taxon>
        <taxon>Actinomycetota</taxon>
        <taxon>Actinomycetes</taxon>
        <taxon>Pseudonocardiales</taxon>
        <taxon>Pseudonocardiaceae</taxon>
        <taxon>Actinocrispum</taxon>
    </lineage>
</organism>
<reference evidence="3 4" key="1">
    <citation type="submission" date="2019-03" db="EMBL/GenBank/DDBJ databases">
        <title>Genomic Encyclopedia of Type Strains, Phase IV (KMG-IV): sequencing the most valuable type-strain genomes for metagenomic binning, comparative biology and taxonomic classification.</title>
        <authorList>
            <person name="Goeker M."/>
        </authorList>
    </citation>
    <scope>NUCLEOTIDE SEQUENCE [LARGE SCALE GENOMIC DNA]</scope>
    <source>
        <strain evidence="3 4">DSM 45934</strain>
    </source>
</reference>
<protein>
    <submittedName>
        <fullName evidence="3">Uncharacterized protein YndB with AHSA1/START domain</fullName>
    </submittedName>
</protein>
<dbReference type="Proteomes" id="UP000295680">
    <property type="component" value="Unassembled WGS sequence"/>
</dbReference>
<name>A0A4R2K7F7_9PSEU</name>
<feature type="domain" description="Activator of Hsp90 ATPase homologue 1/2-like C-terminal" evidence="2">
    <location>
        <begin position="30"/>
        <end position="136"/>
    </location>
</feature>
<dbReference type="EMBL" id="SLWS01000001">
    <property type="protein sequence ID" value="TCO65906.1"/>
    <property type="molecule type" value="Genomic_DNA"/>
</dbReference>
<comment type="caution">
    <text evidence="3">The sequence shown here is derived from an EMBL/GenBank/DDBJ whole genome shotgun (WGS) entry which is preliminary data.</text>
</comment>
<dbReference type="SUPFAM" id="SSF55961">
    <property type="entry name" value="Bet v1-like"/>
    <property type="match status" value="1"/>
</dbReference>
<dbReference type="AlphaFoldDB" id="A0A4R2K7F7"/>
<evidence type="ECO:0000313" key="4">
    <source>
        <dbReference type="Proteomes" id="UP000295680"/>
    </source>
</evidence>
<evidence type="ECO:0000313" key="3">
    <source>
        <dbReference type="EMBL" id="TCO65906.1"/>
    </source>
</evidence>
<dbReference type="Pfam" id="PF08327">
    <property type="entry name" value="AHSA1"/>
    <property type="match status" value="1"/>
</dbReference>
<proteinExistence type="inferred from homology"/>
<comment type="similarity">
    <text evidence="1">Belongs to the AHA1 family.</text>
</comment>
<dbReference type="Gene3D" id="3.30.530.20">
    <property type="match status" value="1"/>
</dbReference>
<sequence length="182" mass="20032">MNYEPSPVGDVEARPNGDRWTLVFVRDLKHPPDKVWGALTQPDQLTRWAPYTADRDLGGTGGAVLTMIDDESSVDLPAEVIHAEPAKLLEYSWGDDLLRWELAATDTGTQLTLLHTVRDKDMVPKIAAGWHLCLDVADHLLDGDPIGPIRGSEAVDYGWTELNSRYAAKLGIPDTGLPEHLT</sequence>
<evidence type="ECO:0000259" key="2">
    <source>
        <dbReference type="Pfam" id="PF08327"/>
    </source>
</evidence>